<dbReference type="Proteomes" id="UP000242715">
    <property type="component" value="Unassembled WGS sequence"/>
</dbReference>
<dbReference type="GO" id="GO:0005730">
    <property type="term" value="C:nucleolus"/>
    <property type="evidence" value="ECO:0007669"/>
    <property type="project" value="TreeGrafter"/>
</dbReference>
<keyword evidence="2" id="KW-0479">Metal-binding</keyword>
<dbReference type="Pfam" id="PF08790">
    <property type="entry name" value="zf-LYAR"/>
    <property type="match status" value="1"/>
</dbReference>
<dbReference type="EMBL" id="DF973890">
    <property type="protein sequence ID" value="GAU41932.1"/>
    <property type="molecule type" value="Genomic_DNA"/>
</dbReference>
<dbReference type="InterPro" id="IPR036236">
    <property type="entry name" value="Znf_C2H2_sf"/>
</dbReference>
<keyword evidence="3" id="KW-0677">Repeat</keyword>
<organism evidence="8 9">
    <name type="scientific">Trifolium subterraneum</name>
    <name type="common">Subterranean clover</name>
    <dbReference type="NCBI Taxonomy" id="3900"/>
    <lineage>
        <taxon>Eukaryota</taxon>
        <taxon>Viridiplantae</taxon>
        <taxon>Streptophyta</taxon>
        <taxon>Embryophyta</taxon>
        <taxon>Tracheophyta</taxon>
        <taxon>Spermatophyta</taxon>
        <taxon>Magnoliopsida</taxon>
        <taxon>eudicotyledons</taxon>
        <taxon>Gunneridae</taxon>
        <taxon>Pentapetalae</taxon>
        <taxon>rosids</taxon>
        <taxon>fabids</taxon>
        <taxon>Fabales</taxon>
        <taxon>Fabaceae</taxon>
        <taxon>Papilionoideae</taxon>
        <taxon>50 kb inversion clade</taxon>
        <taxon>NPAAA clade</taxon>
        <taxon>Hologalegina</taxon>
        <taxon>IRL clade</taxon>
        <taxon>Trifolieae</taxon>
        <taxon>Trifolium</taxon>
    </lineage>
</organism>
<name>A0A2Z6P0F7_TRISU</name>
<evidence type="ECO:0000256" key="1">
    <source>
        <dbReference type="ARBA" id="ARBA00004123"/>
    </source>
</evidence>
<evidence type="ECO:0000313" key="8">
    <source>
        <dbReference type="EMBL" id="GAU41932.1"/>
    </source>
</evidence>
<dbReference type="InterPro" id="IPR014898">
    <property type="entry name" value="Znf_C2H2_LYAR"/>
</dbReference>
<sequence>MQLSCIDCGQMFGQDTVLNHCITEAKKYGPQGQGKTLNAAASKPVKEGKQRSVVDTNVGLSQRPLWFCRLGILV</sequence>
<evidence type="ECO:0000259" key="7">
    <source>
        <dbReference type="Pfam" id="PF08790"/>
    </source>
</evidence>
<dbReference type="GO" id="GO:0000122">
    <property type="term" value="P:negative regulation of transcription by RNA polymerase II"/>
    <property type="evidence" value="ECO:0007669"/>
    <property type="project" value="TreeGrafter"/>
</dbReference>
<dbReference type="PANTHER" id="PTHR13100:SF10">
    <property type="entry name" value="CELL GROWTH-REGULATING NUCLEOLAR PROTEIN"/>
    <property type="match status" value="1"/>
</dbReference>
<dbReference type="SUPFAM" id="SSF57667">
    <property type="entry name" value="beta-beta-alpha zinc fingers"/>
    <property type="match status" value="1"/>
</dbReference>
<accession>A0A2Z6P0F7</accession>
<dbReference type="GO" id="GO:0006364">
    <property type="term" value="P:rRNA processing"/>
    <property type="evidence" value="ECO:0007669"/>
    <property type="project" value="TreeGrafter"/>
</dbReference>
<reference evidence="9" key="1">
    <citation type="journal article" date="2017" name="Front. Plant Sci.">
        <title>Climate Clever Clovers: New Paradigm to Reduce the Environmental Footprint of Ruminants by Breeding Low Methanogenic Forages Utilizing Haplotype Variation.</title>
        <authorList>
            <person name="Kaur P."/>
            <person name="Appels R."/>
            <person name="Bayer P.E."/>
            <person name="Keeble-Gagnere G."/>
            <person name="Wang J."/>
            <person name="Hirakawa H."/>
            <person name="Shirasawa K."/>
            <person name="Vercoe P."/>
            <person name="Stefanova K."/>
            <person name="Durmic Z."/>
            <person name="Nichols P."/>
            <person name="Revell C."/>
            <person name="Isobe S.N."/>
            <person name="Edwards D."/>
            <person name="Erskine W."/>
        </authorList>
    </citation>
    <scope>NUCLEOTIDE SEQUENCE [LARGE SCALE GENOMIC DNA]</scope>
    <source>
        <strain evidence="9">cv. Daliak</strain>
    </source>
</reference>
<keyword evidence="6" id="KW-0539">Nucleus</keyword>
<dbReference type="GO" id="GO:0008270">
    <property type="term" value="F:zinc ion binding"/>
    <property type="evidence" value="ECO:0007669"/>
    <property type="project" value="UniProtKB-KW"/>
</dbReference>
<evidence type="ECO:0000256" key="5">
    <source>
        <dbReference type="ARBA" id="ARBA00022833"/>
    </source>
</evidence>
<keyword evidence="5" id="KW-0862">Zinc</keyword>
<keyword evidence="9" id="KW-1185">Reference proteome</keyword>
<evidence type="ECO:0000256" key="2">
    <source>
        <dbReference type="ARBA" id="ARBA00022723"/>
    </source>
</evidence>
<feature type="domain" description="Zinc finger C2H2 LYAR-type" evidence="7">
    <location>
        <begin position="3"/>
        <end position="28"/>
    </location>
</feature>
<evidence type="ECO:0000256" key="3">
    <source>
        <dbReference type="ARBA" id="ARBA00022737"/>
    </source>
</evidence>
<evidence type="ECO:0000256" key="6">
    <source>
        <dbReference type="ARBA" id="ARBA00023242"/>
    </source>
</evidence>
<keyword evidence="4" id="KW-0863">Zinc-finger</keyword>
<evidence type="ECO:0000313" key="9">
    <source>
        <dbReference type="Proteomes" id="UP000242715"/>
    </source>
</evidence>
<dbReference type="PANTHER" id="PTHR13100">
    <property type="entry name" value="CELL GROWTH-REGULATING NUCLEOLAR PROTEIN LYAR"/>
    <property type="match status" value="1"/>
</dbReference>
<evidence type="ECO:0000256" key="4">
    <source>
        <dbReference type="ARBA" id="ARBA00022771"/>
    </source>
</evidence>
<gene>
    <name evidence="8" type="ORF">TSUD_139180</name>
</gene>
<dbReference type="AlphaFoldDB" id="A0A2Z6P0F7"/>
<proteinExistence type="predicted"/>
<dbReference type="OrthoDB" id="985039at2759"/>
<dbReference type="GO" id="GO:0003677">
    <property type="term" value="F:DNA binding"/>
    <property type="evidence" value="ECO:0007669"/>
    <property type="project" value="InterPro"/>
</dbReference>
<dbReference type="InterPro" id="IPR039999">
    <property type="entry name" value="LYAR"/>
</dbReference>
<comment type="subcellular location">
    <subcellularLocation>
        <location evidence="1">Nucleus</location>
    </subcellularLocation>
</comment>
<protein>
    <recommendedName>
        <fullName evidence="7">Zinc finger C2H2 LYAR-type domain-containing protein</fullName>
    </recommendedName>
</protein>